<dbReference type="OrthoDB" id="9783592at2"/>
<organism evidence="1 2">
    <name type="scientific">Sulfobacillus thermosulfidooxidans (strain DSM 9293 / VKM B-1269 / AT-1)</name>
    <dbReference type="NCBI Taxonomy" id="929705"/>
    <lineage>
        <taxon>Bacteria</taxon>
        <taxon>Bacillati</taxon>
        <taxon>Bacillota</taxon>
        <taxon>Clostridia</taxon>
        <taxon>Eubacteriales</taxon>
        <taxon>Clostridiales Family XVII. Incertae Sedis</taxon>
        <taxon>Sulfobacillus</taxon>
    </lineage>
</organism>
<sequence length="353" mass="39433">MRKTQFMTVISALGAVVAGILIYVTPAAEAHGTLPQESAREIVQRSYAAIRQGNFVETLALTHAPFAADWGPWVHKIMEDPATRLINFYEASPQLWRVDALAMNGKILSTLLANDGKIQLVNPKNQTRLLVNAGVNDVLPWPIKWMLPTFKQLQEWQVHVGQTMIAGVPCYVVNLVHPRVPVSLTRMTYFFQGRTAEPLGVALYRGRHLEFQAKALVYSSGNPGPSVKGPVLLNTYRMTHVEWSKGLVEHMVPEHFGPLTQTHISQWPHQEVIRYGHGLNQVMVVVSSMQSAEAEACRRYHNPVQGYPGFSGMTDGLWSTLSFRYGSHCISVIGDRPLGLLAEWAKSSFFHKL</sequence>
<name>A0A1W1WMW6_SULTA</name>
<dbReference type="Proteomes" id="UP000192660">
    <property type="component" value="Unassembled WGS sequence"/>
</dbReference>
<evidence type="ECO:0000313" key="2">
    <source>
        <dbReference type="Proteomes" id="UP000192660"/>
    </source>
</evidence>
<accession>A0A1W1WMW6</accession>
<dbReference type="EMBL" id="FWWY01000001">
    <property type="protein sequence ID" value="SMC07532.1"/>
    <property type="molecule type" value="Genomic_DNA"/>
</dbReference>
<dbReference type="AlphaFoldDB" id="A0A1W1WMW6"/>
<gene>
    <name evidence="1" type="ORF">SAMN00768000_3434</name>
</gene>
<protein>
    <submittedName>
        <fullName evidence="1">Uncharacterized protein</fullName>
    </submittedName>
</protein>
<evidence type="ECO:0000313" key="1">
    <source>
        <dbReference type="EMBL" id="SMC07532.1"/>
    </source>
</evidence>
<keyword evidence="2" id="KW-1185">Reference proteome</keyword>
<proteinExistence type="predicted"/>
<dbReference type="RefSeq" id="WP_028962306.1">
    <property type="nucleotide sequence ID" value="NZ_FWWY01000001.1"/>
</dbReference>
<reference evidence="2" key="1">
    <citation type="submission" date="2017-04" db="EMBL/GenBank/DDBJ databases">
        <authorList>
            <person name="Varghese N."/>
            <person name="Submissions S."/>
        </authorList>
    </citation>
    <scope>NUCLEOTIDE SEQUENCE [LARGE SCALE GENOMIC DNA]</scope>
    <source>
        <strain evidence="2">DSM 9293</strain>
    </source>
</reference>
<dbReference type="STRING" id="28034.BFX07_07480"/>